<organism evidence="4 5">
    <name type="scientific">Sphingomonas arantia</name>
    <dbReference type="NCBI Taxonomy" id="1460676"/>
    <lineage>
        <taxon>Bacteria</taxon>
        <taxon>Pseudomonadati</taxon>
        <taxon>Pseudomonadota</taxon>
        <taxon>Alphaproteobacteria</taxon>
        <taxon>Sphingomonadales</taxon>
        <taxon>Sphingomonadaceae</taxon>
        <taxon>Sphingomonas</taxon>
    </lineage>
</organism>
<feature type="compositionally biased region" description="Basic and acidic residues" evidence="1">
    <location>
        <begin position="80"/>
        <end position="93"/>
    </location>
</feature>
<comment type="caution">
    <text evidence="4">The sequence shown here is derived from an EMBL/GenBank/DDBJ whole genome shotgun (WGS) entry which is preliminary data.</text>
</comment>
<feature type="domain" description="Excalibur calcium-binding" evidence="3">
    <location>
        <begin position="60"/>
        <end position="96"/>
    </location>
</feature>
<proteinExistence type="predicted"/>
<keyword evidence="2" id="KW-0732">Signal</keyword>
<feature type="signal peptide" evidence="2">
    <location>
        <begin position="1"/>
        <end position="20"/>
    </location>
</feature>
<protein>
    <submittedName>
        <fullName evidence="4">Excalibur calcium-binding domain-containing protein</fullName>
    </submittedName>
</protein>
<evidence type="ECO:0000313" key="4">
    <source>
        <dbReference type="EMBL" id="MFD1951948.1"/>
    </source>
</evidence>
<dbReference type="RefSeq" id="WP_380930947.1">
    <property type="nucleotide sequence ID" value="NZ_JBHUGS010000004.1"/>
</dbReference>
<evidence type="ECO:0000256" key="1">
    <source>
        <dbReference type="SAM" id="MobiDB-lite"/>
    </source>
</evidence>
<dbReference type="InterPro" id="IPR008613">
    <property type="entry name" value="Excalibur_Ca-bd_domain"/>
</dbReference>
<accession>A0ABW4U0Y6</accession>
<dbReference type="EMBL" id="JBHUGS010000004">
    <property type="protein sequence ID" value="MFD1951948.1"/>
    <property type="molecule type" value="Genomic_DNA"/>
</dbReference>
<evidence type="ECO:0000259" key="3">
    <source>
        <dbReference type="SMART" id="SM00894"/>
    </source>
</evidence>
<sequence>MATSKLPTFAVLAAASIVGGAIGYASLPSAPADADAATPIRRLAVASVTVRQRPPQPGDHWAGCNGPRAAGTAPLYRGEPGYREGLDGDRDGIACEPIP</sequence>
<gene>
    <name evidence="4" type="ORF">ACFSGX_14335</name>
</gene>
<reference evidence="5" key="1">
    <citation type="journal article" date="2019" name="Int. J. Syst. Evol. Microbiol.">
        <title>The Global Catalogue of Microorganisms (GCM) 10K type strain sequencing project: providing services to taxonomists for standard genome sequencing and annotation.</title>
        <authorList>
            <consortium name="The Broad Institute Genomics Platform"/>
            <consortium name="The Broad Institute Genome Sequencing Center for Infectious Disease"/>
            <person name="Wu L."/>
            <person name="Ma J."/>
        </authorList>
    </citation>
    <scope>NUCLEOTIDE SEQUENCE [LARGE SCALE GENOMIC DNA]</scope>
    <source>
        <strain evidence="5">CGMCC 1.12702</strain>
    </source>
</reference>
<dbReference type="Pfam" id="PF05901">
    <property type="entry name" value="Excalibur"/>
    <property type="match status" value="1"/>
</dbReference>
<evidence type="ECO:0000313" key="5">
    <source>
        <dbReference type="Proteomes" id="UP001597400"/>
    </source>
</evidence>
<keyword evidence="5" id="KW-1185">Reference proteome</keyword>
<evidence type="ECO:0000256" key="2">
    <source>
        <dbReference type="SAM" id="SignalP"/>
    </source>
</evidence>
<dbReference type="Proteomes" id="UP001597400">
    <property type="component" value="Unassembled WGS sequence"/>
</dbReference>
<feature type="chain" id="PRO_5045929766" evidence="2">
    <location>
        <begin position="21"/>
        <end position="99"/>
    </location>
</feature>
<feature type="region of interest" description="Disordered" evidence="1">
    <location>
        <begin position="72"/>
        <end position="99"/>
    </location>
</feature>
<dbReference type="SMART" id="SM00894">
    <property type="entry name" value="Excalibur"/>
    <property type="match status" value="1"/>
</dbReference>
<name>A0ABW4U0Y6_9SPHN</name>